<dbReference type="RefSeq" id="YP_009056456.1">
    <property type="nucleotide sequence ID" value="NC_024792.1"/>
</dbReference>
<dbReference type="OrthoDB" id="1218at10239"/>
<sequence>MAEQSYGHSRVRPRTEIFLDSSSLGAANPTSEKSLILVGSANGGEPHTPVTITNYAQARDIFRGGELLDAIELAWNPSPNVSGAGKIVAIRTDEATQATLAQGGLTFKSKLYGVDANSIQLELADNTLTNAKRLSIYFTKERYEKVYDNIGNIFSVQYSGEEAAATVKVEVDSSSKMATRLILSVGDDAESLTAVRTYELGQGVYQDVHVLVNDINNLPDFKASMNSLGGNKNIYTDYLDALTETDIKGKDAVVKAIGADLQNQIENDTYVEVEVNRLQAVPDTIALKNLSGAKTEPAPASWASLFAKVADMGAYYIVPLTSDAAIHGELSQFLRDESNNGAHFRGFVGAGINESLESLRGRQMNLRNARIGLVGASGSRRMSDGRIYNIPGYMTAAMIAGIASGLEVGEPLTYKRVNIESLDRKFTGDQLDQLNSSGVIMLEFVRTRASSHFRVVSDPTTYNVSTEPVQNRISLGEISDFLTTELREVLDNEFVGTRIRQTSASIIKNRVESFLDQQKNVGGLIVDYNPDDVQVVINGNTARINLTVQPSQGLDFINVYMTYEDNELTA</sequence>
<dbReference type="EMBL" id="KM051843">
    <property type="protein sequence ID" value="AII28088.1"/>
    <property type="molecule type" value="Genomic_DNA"/>
</dbReference>
<reference evidence="1 2" key="1">
    <citation type="submission" date="2014-06" db="EMBL/GenBank/DDBJ databases">
        <title>Bioinformatic genomic analysis of Bacillus phage Bobb.</title>
        <authorList>
            <person name="Lewis H.M.N."/>
            <person name="Temple L."/>
            <person name="Barth R.N."/>
            <person name="Bowles K.M."/>
            <person name="Churchin D.I."/>
            <person name="Scott-Croshaw C."/>
            <person name="Glasgow G.H."/>
            <person name="Gloe M.W."/>
            <person name="McGough T.M."/>
            <person name="Nutbrown S.A."/>
            <person name="Romulus S.R."/>
            <person name="Sanders K.A.M."/>
            <person name="Diachok C.R."/>
            <person name="Serigano J.P."/>
            <person name="Shin D."/>
            <person name="Suresh M.H."/>
            <person name="Conner A.R.N."/>
            <person name="Korba R.M."/>
            <person name="Livermore R.J."/>
            <person name="Rohlf M.B."/>
            <person name="Utterback S.D."/>
            <person name="Wilson V.E."/>
        </authorList>
    </citation>
    <scope>NUCLEOTIDE SEQUENCE [LARGE SCALE GENOMIC DNA]</scope>
</reference>
<evidence type="ECO:0000313" key="2">
    <source>
        <dbReference type="Proteomes" id="UP000028664"/>
    </source>
</evidence>
<organism evidence="1 2">
    <name type="scientific">Bacillus phage Bobb</name>
    <dbReference type="NCBI Taxonomy" id="1527469"/>
    <lineage>
        <taxon>Viruses</taxon>
        <taxon>Duplodnaviria</taxon>
        <taxon>Heunggongvirae</taxon>
        <taxon>Uroviricota</taxon>
        <taxon>Caudoviricetes</taxon>
        <taxon>Herelleviridae</taxon>
        <taxon>Bastillevirinae</taxon>
        <taxon>Agatevirus</taxon>
        <taxon>Agatevirus bobb</taxon>
    </lineage>
</organism>
<keyword evidence="2" id="KW-1185">Reference proteome</keyword>
<name>A0A076G918_9CAUD</name>
<dbReference type="KEGG" id="vg:20283474"/>
<proteinExistence type="predicted"/>
<dbReference type="GeneID" id="20283474"/>
<evidence type="ECO:0000313" key="1">
    <source>
        <dbReference type="EMBL" id="AII28088.1"/>
    </source>
</evidence>
<protein>
    <submittedName>
        <fullName evidence="1">Tail sheath protein</fullName>
    </submittedName>
</protein>
<accession>A0A076G918</accession>
<dbReference type="Proteomes" id="UP000028664">
    <property type="component" value="Segment"/>
</dbReference>